<evidence type="ECO:0000313" key="3">
    <source>
        <dbReference type="Proteomes" id="UP001385951"/>
    </source>
</evidence>
<keyword evidence="3" id="KW-1185">Reference proteome</keyword>
<dbReference type="EMBL" id="JASBNA010000001">
    <property type="protein sequence ID" value="KAK7696548.1"/>
    <property type="molecule type" value="Genomic_DNA"/>
</dbReference>
<protein>
    <submittedName>
        <fullName evidence="2">Uncharacterized protein</fullName>
    </submittedName>
</protein>
<name>A0AAW0GT35_9APHY</name>
<proteinExistence type="predicted"/>
<dbReference type="Proteomes" id="UP001385951">
    <property type="component" value="Unassembled WGS sequence"/>
</dbReference>
<evidence type="ECO:0000256" key="1">
    <source>
        <dbReference type="SAM" id="MobiDB-lite"/>
    </source>
</evidence>
<gene>
    <name evidence="2" type="ORF">QCA50_001206</name>
</gene>
<organism evidence="2 3">
    <name type="scientific">Cerrena zonata</name>
    <dbReference type="NCBI Taxonomy" id="2478898"/>
    <lineage>
        <taxon>Eukaryota</taxon>
        <taxon>Fungi</taxon>
        <taxon>Dikarya</taxon>
        <taxon>Basidiomycota</taxon>
        <taxon>Agaricomycotina</taxon>
        <taxon>Agaricomycetes</taxon>
        <taxon>Polyporales</taxon>
        <taxon>Cerrenaceae</taxon>
        <taxon>Cerrena</taxon>
    </lineage>
</organism>
<comment type="caution">
    <text evidence="2">The sequence shown here is derived from an EMBL/GenBank/DDBJ whole genome shotgun (WGS) entry which is preliminary data.</text>
</comment>
<accession>A0AAW0GT35</accession>
<reference evidence="2 3" key="1">
    <citation type="submission" date="2022-09" db="EMBL/GenBank/DDBJ databases">
        <authorList>
            <person name="Palmer J.M."/>
        </authorList>
    </citation>
    <scope>NUCLEOTIDE SEQUENCE [LARGE SCALE GENOMIC DNA]</scope>
    <source>
        <strain evidence="2 3">DSM 7382</strain>
    </source>
</reference>
<feature type="region of interest" description="Disordered" evidence="1">
    <location>
        <begin position="1"/>
        <end position="97"/>
    </location>
</feature>
<evidence type="ECO:0000313" key="2">
    <source>
        <dbReference type="EMBL" id="KAK7696548.1"/>
    </source>
</evidence>
<sequence length="97" mass="10723">MASQSPVRNRKPVSINLQGPMQQSTVPREASPSPSFRERQRAAKSHSMPIVPSVSQILASAVPQNQQPSPTTSNSSHQSRRTPPPYVSYISNHRESY</sequence>
<feature type="compositionally biased region" description="Polar residues" evidence="1">
    <location>
        <begin position="53"/>
        <end position="77"/>
    </location>
</feature>
<dbReference type="AlphaFoldDB" id="A0AAW0GT35"/>
<feature type="compositionally biased region" description="Polar residues" evidence="1">
    <location>
        <begin position="15"/>
        <end position="26"/>
    </location>
</feature>